<proteinExistence type="predicted"/>
<dbReference type="Proteomes" id="UP000076852">
    <property type="component" value="Chromosome 2"/>
</dbReference>
<organism evidence="1 2">
    <name type="scientific">Paraburkholderia phytofirmans OLGA172</name>
    <dbReference type="NCBI Taxonomy" id="1417228"/>
    <lineage>
        <taxon>Bacteria</taxon>
        <taxon>Pseudomonadati</taxon>
        <taxon>Pseudomonadota</taxon>
        <taxon>Betaproteobacteria</taxon>
        <taxon>Burkholderiales</taxon>
        <taxon>Burkholderiaceae</taxon>
        <taxon>Paraburkholderia</taxon>
    </lineage>
</organism>
<dbReference type="RefSeq" id="WP_063500279.1">
    <property type="nucleotide sequence ID" value="NZ_CP014579.1"/>
</dbReference>
<sequence>MRTINNVLQQPDARFTQHRGFSIATLDSSPLRRSTFTLDERAAIPSLPGLLDLVTSPARTVNGMVTPTRRRERREALHAGGRRGISLCAHKLGLKIIATKGKVEIQAVALRR</sequence>
<protein>
    <submittedName>
        <fullName evidence="1">Uncharacterized protein</fullName>
    </submittedName>
</protein>
<dbReference type="STRING" id="1804984.AYM40_33740"/>
<dbReference type="AlphaFoldDB" id="A0A160FW01"/>
<name>A0A160FW01_9BURK</name>
<evidence type="ECO:0000313" key="1">
    <source>
        <dbReference type="EMBL" id="ANB77078.1"/>
    </source>
</evidence>
<accession>A0A160FW01</accession>
<reference evidence="1 2" key="1">
    <citation type="journal article" date="2016" name="Gene">
        <title>PacBio SMRT assembly of a complex multi-replicon genome reveals chlorocatechol degradative operon in a region of genome plasticity.</title>
        <authorList>
            <person name="Ricker N."/>
            <person name="Shen S.Y."/>
            <person name="Goordial J."/>
            <person name="Jin S."/>
            <person name="Fulthorpe R.R."/>
        </authorList>
    </citation>
    <scope>NUCLEOTIDE SEQUENCE [LARGE SCALE GENOMIC DNA]</scope>
    <source>
        <strain evidence="1 2">OLGA172</strain>
    </source>
</reference>
<evidence type="ECO:0000313" key="2">
    <source>
        <dbReference type="Proteomes" id="UP000076852"/>
    </source>
</evidence>
<dbReference type="EMBL" id="CP014579">
    <property type="protein sequence ID" value="ANB77078.1"/>
    <property type="molecule type" value="Genomic_DNA"/>
</dbReference>
<dbReference type="KEGG" id="buz:AYM40_33740"/>
<keyword evidence="2" id="KW-1185">Reference proteome</keyword>
<gene>
    <name evidence="1" type="ORF">AYM40_33740</name>
</gene>